<feature type="compositionally biased region" description="Pro residues" evidence="1">
    <location>
        <begin position="1"/>
        <end position="12"/>
    </location>
</feature>
<feature type="region of interest" description="Disordered" evidence="1">
    <location>
        <begin position="1"/>
        <end position="28"/>
    </location>
</feature>
<dbReference type="Proteomes" id="UP001604277">
    <property type="component" value="Unassembled WGS sequence"/>
</dbReference>
<reference evidence="3" key="1">
    <citation type="submission" date="2024-07" db="EMBL/GenBank/DDBJ databases">
        <title>Two chromosome-level genome assemblies of Korean endemic species Abeliophyllum distichum and Forsythia ovata (Oleaceae).</title>
        <authorList>
            <person name="Jang H."/>
        </authorList>
    </citation>
    <scope>NUCLEOTIDE SEQUENCE [LARGE SCALE GENOMIC DNA]</scope>
</reference>
<dbReference type="AlphaFoldDB" id="A0ABD1RJ76"/>
<evidence type="ECO:0000313" key="3">
    <source>
        <dbReference type="Proteomes" id="UP001604277"/>
    </source>
</evidence>
<sequence length="115" mass="13507">MPPAPLVYPPYQPGSYEDRNENEEGEDHYSYVSLTQPEAPFRRNERVDPFQYPYQGYNVEENYENPNLLCRHFQEPETSQASSVFDRLGGRPPRNMRKRRVAVAASRAPHIYPLY</sequence>
<comment type="caution">
    <text evidence="2">The sequence shown here is derived from an EMBL/GenBank/DDBJ whole genome shotgun (WGS) entry which is preliminary data.</text>
</comment>
<protein>
    <submittedName>
        <fullName evidence="2">Uncharacterized protein</fullName>
    </submittedName>
</protein>
<evidence type="ECO:0000256" key="1">
    <source>
        <dbReference type="SAM" id="MobiDB-lite"/>
    </source>
</evidence>
<accession>A0ABD1RJ76</accession>
<organism evidence="2 3">
    <name type="scientific">Forsythia ovata</name>
    <dbReference type="NCBI Taxonomy" id="205694"/>
    <lineage>
        <taxon>Eukaryota</taxon>
        <taxon>Viridiplantae</taxon>
        <taxon>Streptophyta</taxon>
        <taxon>Embryophyta</taxon>
        <taxon>Tracheophyta</taxon>
        <taxon>Spermatophyta</taxon>
        <taxon>Magnoliopsida</taxon>
        <taxon>eudicotyledons</taxon>
        <taxon>Gunneridae</taxon>
        <taxon>Pentapetalae</taxon>
        <taxon>asterids</taxon>
        <taxon>lamiids</taxon>
        <taxon>Lamiales</taxon>
        <taxon>Oleaceae</taxon>
        <taxon>Forsythieae</taxon>
        <taxon>Forsythia</taxon>
    </lineage>
</organism>
<name>A0ABD1RJ76_9LAMI</name>
<dbReference type="EMBL" id="JBFOLJ010000012">
    <property type="protein sequence ID" value="KAL2488156.1"/>
    <property type="molecule type" value="Genomic_DNA"/>
</dbReference>
<feature type="region of interest" description="Disordered" evidence="1">
    <location>
        <begin position="78"/>
        <end position="102"/>
    </location>
</feature>
<evidence type="ECO:0000313" key="2">
    <source>
        <dbReference type="EMBL" id="KAL2488156.1"/>
    </source>
</evidence>
<keyword evidence="3" id="KW-1185">Reference proteome</keyword>
<gene>
    <name evidence="2" type="ORF">Fot_41448</name>
</gene>
<proteinExistence type="predicted"/>